<evidence type="ECO:0000256" key="1">
    <source>
        <dbReference type="SAM" id="MobiDB-lite"/>
    </source>
</evidence>
<dbReference type="AlphaFoldDB" id="A0A9W2UVP4"/>
<proteinExistence type="predicted"/>
<accession>A0A9W2UVP4</accession>
<feature type="compositionally biased region" description="Basic and acidic residues" evidence="1">
    <location>
        <begin position="236"/>
        <end position="250"/>
    </location>
</feature>
<organism evidence="2 3">
    <name type="scientific">Panthera pardus</name>
    <name type="common">Leopard</name>
    <name type="synonym">Felis pardus</name>
    <dbReference type="NCBI Taxonomy" id="9691"/>
    <lineage>
        <taxon>Eukaryota</taxon>
        <taxon>Metazoa</taxon>
        <taxon>Chordata</taxon>
        <taxon>Craniata</taxon>
        <taxon>Vertebrata</taxon>
        <taxon>Euteleostomi</taxon>
        <taxon>Mammalia</taxon>
        <taxon>Eutheria</taxon>
        <taxon>Laurasiatheria</taxon>
        <taxon>Carnivora</taxon>
        <taxon>Feliformia</taxon>
        <taxon>Felidae</taxon>
        <taxon>Pantherinae</taxon>
        <taxon>Panthera</taxon>
    </lineage>
</organism>
<dbReference type="GeneID" id="128774767"/>
<reference evidence="3" key="1">
    <citation type="submission" date="2025-08" db="UniProtKB">
        <authorList>
            <consortium name="RefSeq"/>
        </authorList>
    </citation>
    <scope>IDENTIFICATION</scope>
    <source>
        <tissue evidence="3">Whole blood</tissue>
    </source>
</reference>
<sequence>MEAHSAWNIPPSQFHAIPRERRPNSSRKPRYFPVAGSRLPSVLSRHEDAAQARHPQKQPSPRLHRPGARRPVTPAPEAGKPAARPPRFWTPGRKARDHKARPGDRRGPSAAPAPSAQRGTATWPLEPELPNGGVPQDGPAVRLPPPGPPSAAALAQWLSRPRPARSDRCPSGAPGPTLPPPRAHLQVAALRPAPLRGGPREAQARPQHTPSGPRRRPPPIRPRAPVGSGVTRFRGRGSEPPRRGPGLRAEEAAFRPVQPWRRERVNATECPGPPRPRGACARLGERLSPPRVAAPGGAAHPAAPGVREPLPARVPAPARAGPSAFPGLPSRLCQSCLGKMGIRPTESSEFVNPTFQDRSISRCRCLLVIGVLVVSAFTRQRVTY</sequence>
<gene>
    <name evidence="3" type="primary">LOC128774767</name>
</gene>
<protein>
    <submittedName>
        <fullName evidence="3">Proline-rich protein HaeIII subfamily 1-like</fullName>
    </submittedName>
</protein>
<name>A0A9W2UVP4_PANPR</name>
<evidence type="ECO:0000313" key="3">
    <source>
        <dbReference type="RefSeq" id="XP_053750243.1"/>
    </source>
</evidence>
<dbReference type="Proteomes" id="UP001165780">
    <property type="component" value="Unplaced"/>
</dbReference>
<evidence type="ECO:0000313" key="2">
    <source>
        <dbReference type="Proteomes" id="UP001165780"/>
    </source>
</evidence>
<feature type="compositionally biased region" description="Low complexity" evidence="1">
    <location>
        <begin position="108"/>
        <end position="119"/>
    </location>
</feature>
<feature type="region of interest" description="Disordered" evidence="1">
    <location>
        <begin position="1"/>
        <end position="250"/>
    </location>
</feature>
<dbReference type="RefSeq" id="XP_053750243.1">
    <property type="nucleotide sequence ID" value="XM_053894268.1"/>
</dbReference>
<keyword evidence="2" id="KW-1185">Reference proteome</keyword>